<dbReference type="PRINTS" id="PR00344">
    <property type="entry name" value="BCTRLSENSOR"/>
</dbReference>
<feature type="domain" description="Response regulatory" evidence="7">
    <location>
        <begin position="503"/>
        <end position="620"/>
    </location>
</feature>
<dbReference type="Proteomes" id="UP000515811">
    <property type="component" value="Chromosome"/>
</dbReference>
<evidence type="ECO:0000256" key="5">
    <source>
        <dbReference type="SAM" id="Coils"/>
    </source>
</evidence>
<evidence type="ECO:0000259" key="6">
    <source>
        <dbReference type="PROSITE" id="PS50109"/>
    </source>
</evidence>
<keyword evidence="5" id="KW-0175">Coiled coil</keyword>
<dbReference type="PROSITE" id="PS50110">
    <property type="entry name" value="RESPONSE_REGULATORY"/>
    <property type="match status" value="1"/>
</dbReference>
<dbReference type="PROSITE" id="PS50113">
    <property type="entry name" value="PAC"/>
    <property type="match status" value="1"/>
</dbReference>
<dbReference type="CDD" id="cd00130">
    <property type="entry name" value="PAS"/>
    <property type="match status" value="1"/>
</dbReference>
<protein>
    <recommendedName>
        <fullName evidence="2">histidine kinase</fullName>
        <ecNumber evidence="2">2.7.13.3</ecNumber>
    </recommendedName>
</protein>
<dbReference type="InterPro" id="IPR003661">
    <property type="entry name" value="HisK_dim/P_dom"/>
</dbReference>
<dbReference type="KEGG" id="drg:H9K76_06015"/>
<dbReference type="PANTHER" id="PTHR43065">
    <property type="entry name" value="SENSOR HISTIDINE KINASE"/>
    <property type="match status" value="1"/>
</dbReference>
<dbReference type="InterPro" id="IPR035965">
    <property type="entry name" value="PAS-like_dom_sf"/>
</dbReference>
<dbReference type="SUPFAM" id="SSF55785">
    <property type="entry name" value="PYP-like sensor domain (PAS domain)"/>
    <property type="match status" value="1"/>
</dbReference>
<dbReference type="InterPro" id="IPR011006">
    <property type="entry name" value="CheY-like_superfamily"/>
</dbReference>
<dbReference type="Pfam" id="PF00072">
    <property type="entry name" value="Response_reg"/>
    <property type="match status" value="1"/>
</dbReference>
<dbReference type="InterPro" id="IPR005467">
    <property type="entry name" value="His_kinase_dom"/>
</dbReference>
<dbReference type="InterPro" id="IPR003594">
    <property type="entry name" value="HATPase_dom"/>
</dbReference>
<name>A0A7G9RS21_9BURK</name>
<organism evidence="9 10">
    <name type="scientific">Diaphorobacter ruginosibacter</name>
    <dbReference type="NCBI Taxonomy" id="1715720"/>
    <lineage>
        <taxon>Bacteria</taxon>
        <taxon>Pseudomonadati</taxon>
        <taxon>Pseudomonadota</taxon>
        <taxon>Betaproteobacteria</taxon>
        <taxon>Burkholderiales</taxon>
        <taxon>Comamonadaceae</taxon>
        <taxon>Diaphorobacter</taxon>
    </lineage>
</organism>
<evidence type="ECO:0000256" key="4">
    <source>
        <dbReference type="PROSITE-ProRule" id="PRU00169"/>
    </source>
</evidence>
<dbReference type="PANTHER" id="PTHR43065:SF42">
    <property type="entry name" value="TWO-COMPONENT SENSOR PPRA"/>
    <property type="match status" value="1"/>
</dbReference>
<dbReference type="SMART" id="SM00387">
    <property type="entry name" value="HATPase_c"/>
    <property type="match status" value="1"/>
</dbReference>
<feature type="domain" description="PAC" evidence="8">
    <location>
        <begin position="161"/>
        <end position="213"/>
    </location>
</feature>
<evidence type="ECO:0000259" key="7">
    <source>
        <dbReference type="PROSITE" id="PS50110"/>
    </source>
</evidence>
<dbReference type="SUPFAM" id="SSF52172">
    <property type="entry name" value="CheY-like"/>
    <property type="match status" value="1"/>
</dbReference>
<feature type="domain" description="Histidine kinase" evidence="6">
    <location>
        <begin position="251"/>
        <end position="483"/>
    </location>
</feature>
<dbReference type="Gene3D" id="3.30.565.10">
    <property type="entry name" value="Histidine kinase-like ATPase, C-terminal domain"/>
    <property type="match status" value="1"/>
</dbReference>
<feature type="modified residue" description="4-aspartylphosphate" evidence="4">
    <location>
        <position position="554"/>
    </location>
</feature>
<dbReference type="Gene3D" id="3.40.50.2300">
    <property type="match status" value="1"/>
</dbReference>
<keyword evidence="3 4" id="KW-0597">Phosphoprotein</keyword>
<dbReference type="Pfam" id="PF02518">
    <property type="entry name" value="HATPase_c"/>
    <property type="match status" value="1"/>
</dbReference>
<dbReference type="AlphaFoldDB" id="A0A7G9RS21"/>
<dbReference type="SUPFAM" id="SSF55874">
    <property type="entry name" value="ATPase domain of HSP90 chaperone/DNA topoisomerase II/histidine kinase"/>
    <property type="match status" value="1"/>
</dbReference>
<evidence type="ECO:0000313" key="9">
    <source>
        <dbReference type="EMBL" id="QNN58396.1"/>
    </source>
</evidence>
<evidence type="ECO:0000313" key="10">
    <source>
        <dbReference type="Proteomes" id="UP000515811"/>
    </source>
</evidence>
<dbReference type="SUPFAM" id="SSF47384">
    <property type="entry name" value="Homodimeric domain of signal transducing histidine kinase"/>
    <property type="match status" value="1"/>
</dbReference>
<evidence type="ECO:0000259" key="8">
    <source>
        <dbReference type="PROSITE" id="PS50113"/>
    </source>
</evidence>
<evidence type="ECO:0000256" key="3">
    <source>
        <dbReference type="ARBA" id="ARBA00022553"/>
    </source>
</evidence>
<evidence type="ECO:0000256" key="2">
    <source>
        <dbReference type="ARBA" id="ARBA00012438"/>
    </source>
</evidence>
<dbReference type="InterPro" id="IPR036890">
    <property type="entry name" value="HATPase_C_sf"/>
</dbReference>
<dbReference type="InterPro" id="IPR000014">
    <property type="entry name" value="PAS"/>
</dbReference>
<sequence>MSVNEALEALIKDHQIITGRNLLGAYPDIHAQIRRCASEPCRSTYRHAPSSLLLELTPVRGAGGSVLAVQLIALADPAAEAQAKPLEKRFQRALEGFPLNAWMCTPKGDLFWINHTSNQFSHGRPVVNDVSNTYWISKFHPDDLAKASKVLAQAMVDGVARPFRYRIRDWEGHYHWHLAQYAPIRDESGEIMYWVGAGIRIQSFVESEENLIAQIEAQKADHLSDKRRLRNANNLLESAQKMELVSNLAGGVAHDLNNLLFIMGMNAELLFKNLKNPIYKEYADGIRVNIKKAARLSSQLMGFSGRKPQSVSAVEPGKLMDELRDLLDKAVGAEAFLTIRVEEDVAPVLVDRMYLENSLINLAINARDAIAGRGTLMLSVANERVQRKGLPTPWHPAAQEEHGSARAGGDYVVFRMHDEGMGMSEDVQARIFEPFFTTKGPNKGTGLGLPMVKNFVENSGGFLNVKSELGVGTTISMYLPRSELIAADEDRQPGTVIEVGGESLLIIDDDIGVRNALANALYDVGYQNITTAYNCEYAIEFLGNGLKADVIISDVRMPGRMTTSQFLAKLREMKNDVPVIFATGYSEDVVIEQGLVDGRHPVLFKPFTLEELFTQIRDAVQGRRRTEGSSPPGQ</sequence>
<dbReference type="Pfam" id="PF08447">
    <property type="entry name" value="PAS_3"/>
    <property type="match status" value="1"/>
</dbReference>
<accession>A0A7G9RS21</accession>
<dbReference type="Gene3D" id="3.30.450.20">
    <property type="entry name" value="PAS domain"/>
    <property type="match status" value="1"/>
</dbReference>
<dbReference type="Gene3D" id="1.10.287.130">
    <property type="match status" value="1"/>
</dbReference>
<dbReference type="InterPro" id="IPR001789">
    <property type="entry name" value="Sig_transdc_resp-reg_receiver"/>
</dbReference>
<keyword evidence="10" id="KW-1185">Reference proteome</keyword>
<dbReference type="InterPro" id="IPR013655">
    <property type="entry name" value="PAS_fold_3"/>
</dbReference>
<dbReference type="CDD" id="cd00082">
    <property type="entry name" value="HisKA"/>
    <property type="match status" value="1"/>
</dbReference>
<dbReference type="InterPro" id="IPR000700">
    <property type="entry name" value="PAS-assoc_C"/>
</dbReference>
<evidence type="ECO:0000256" key="1">
    <source>
        <dbReference type="ARBA" id="ARBA00000085"/>
    </source>
</evidence>
<dbReference type="PROSITE" id="PS50109">
    <property type="entry name" value="HIS_KIN"/>
    <property type="match status" value="1"/>
</dbReference>
<feature type="coiled-coil region" evidence="5">
    <location>
        <begin position="205"/>
        <end position="232"/>
    </location>
</feature>
<dbReference type="SMART" id="SM00448">
    <property type="entry name" value="REC"/>
    <property type="match status" value="1"/>
</dbReference>
<dbReference type="EC" id="2.7.13.3" evidence="2"/>
<reference evidence="9 10" key="1">
    <citation type="submission" date="2020-08" db="EMBL/GenBank/DDBJ databases">
        <title>Genome sequence of Diaphorobacter ruginosibacter DSM 27467T.</title>
        <authorList>
            <person name="Hyun D.-W."/>
            <person name="Bae J.-W."/>
        </authorList>
    </citation>
    <scope>NUCLEOTIDE SEQUENCE [LARGE SCALE GENOMIC DNA]</scope>
    <source>
        <strain evidence="9 10">DSM 27467</strain>
    </source>
</reference>
<comment type="catalytic activity">
    <reaction evidence="1">
        <text>ATP + protein L-histidine = ADP + protein N-phospho-L-histidine.</text>
        <dbReference type="EC" id="2.7.13.3"/>
    </reaction>
</comment>
<gene>
    <name evidence="9" type="ORF">H9K76_06015</name>
</gene>
<dbReference type="InterPro" id="IPR004358">
    <property type="entry name" value="Sig_transdc_His_kin-like_C"/>
</dbReference>
<proteinExistence type="predicted"/>
<dbReference type="GO" id="GO:0000155">
    <property type="term" value="F:phosphorelay sensor kinase activity"/>
    <property type="evidence" value="ECO:0007669"/>
    <property type="project" value="InterPro"/>
</dbReference>
<dbReference type="InterPro" id="IPR036097">
    <property type="entry name" value="HisK_dim/P_sf"/>
</dbReference>
<dbReference type="EMBL" id="CP060714">
    <property type="protein sequence ID" value="QNN58396.1"/>
    <property type="molecule type" value="Genomic_DNA"/>
</dbReference>
<dbReference type="RefSeq" id="WP_187598748.1">
    <property type="nucleotide sequence ID" value="NZ_CP060714.1"/>
</dbReference>